<organism evidence="2 3">
    <name type="scientific">Stagnimonas aquatica</name>
    <dbReference type="NCBI Taxonomy" id="2689987"/>
    <lineage>
        <taxon>Bacteria</taxon>
        <taxon>Pseudomonadati</taxon>
        <taxon>Pseudomonadota</taxon>
        <taxon>Gammaproteobacteria</taxon>
        <taxon>Nevskiales</taxon>
        <taxon>Nevskiaceae</taxon>
        <taxon>Stagnimonas</taxon>
    </lineage>
</organism>
<sequence>MSHPLLRASLLLSLSLPFAAQAHKAWLEPSKTVLGVNQWVTVDAAASTDPFVKDHNPQRLDSLEITAPDGSRLTPENPVTGKLRSSFDLQLAQAGTYRIALVSNGLSASWEENGQRKMWPPRGQPFSAEGFAKEVPAKADQLKVLASQRRVETFVTAGKPSEGALKPSGVGLELQPISGVNDLYTDEPARFRFLLDGKPVAGLKVELIADGVRYRNAVNEIERTTGADGSFELRWPQPGLYWLSATVVDQQAPAPASERRAVYSATLEVLTP</sequence>
<dbReference type="AlphaFoldDB" id="A0A3N0VGS3"/>
<dbReference type="InterPro" id="IPR019613">
    <property type="entry name" value="DUF4198"/>
</dbReference>
<reference evidence="2 3" key="1">
    <citation type="submission" date="2018-10" db="EMBL/GenBank/DDBJ databases">
        <authorList>
            <person name="Chen W.-M."/>
        </authorList>
    </citation>
    <scope>NUCLEOTIDE SEQUENCE [LARGE SCALE GENOMIC DNA]</scope>
    <source>
        <strain evidence="2 3">THS-13</strain>
    </source>
</reference>
<proteinExistence type="predicted"/>
<name>A0A3N0VGS3_9GAMM</name>
<keyword evidence="1" id="KW-0732">Signal</keyword>
<keyword evidence="3" id="KW-1185">Reference proteome</keyword>
<dbReference type="EMBL" id="RJVO01000002">
    <property type="protein sequence ID" value="ROH91894.1"/>
    <property type="molecule type" value="Genomic_DNA"/>
</dbReference>
<evidence type="ECO:0000256" key="1">
    <source>
        <dbReference type="SAM" id="SignalP"/>
    </source>
</evidence>
<accession>A0A3N0VGS3</accession>
<dbReference type="Proteomes" id="UP000282106">
    <property type="component" value="Unassembled WGS sequence"/>
</dbReference>
<evidence type="ECO:0000313" key="2">
    <source>
        <dbReference type="EMBL" id="ROH91894.1"/>
    </source>
</evidence>
<protein>
    <submittedName>
        <fullName evidence="2">DUF4198 domain-containing protein</fullName>
    </submittedName>
</protein>
<dbReference type="Pfam" id="PF10670">
    <property type="entry name" value="DUF4198"/>
    <property type="match status" value="1"/>
</dbReference>
<gene>
    <name evidence="2" type="ORF">ED208_05855</name>
</gene>
<feature type="signal peptide" evidence="1">
    <location>
        <begin position="1"/>
        <end position="24"/>
    </location>
</feature>
<comment type="caution">
    <text evidence="2">The sequence shown here is derived from an EMBL/GenBank/DDBJ whole genome shotgun (WGS) entry which is preliminary data.</text>
</comment>
<evidence type="ECO:0000313" key="3">
    <source>
        <dbReference type="Proteomes" id="UP000282106"/>
    </source>
</evidence>
<dbReference type="InParanoid" id="A0A3N0VGS3"/>
<feature type="chain" id="PRO_5017969470" evidence="1">
    <location>
        <begin position="25"/>
        <end position="272"/>
    </location>
</feature>
<dbReference type="RefSeq" id="WP_123210938.1">
    <property type="nucleotide sequence ID" value="NZ_RJVO01000002.1"/>
</dbReference>